<dbReference type="InterPro" id="IPR012796">
    <property type="entry name" value="Lysidine-tRNA-synth_C"/>
</dbReference>
<dbReference type="NCBIfam" id="TIGR02433">
    <property type="entry name" value="lysidine_TilS_C"/>
    <property type="match status" value="1"/>
</dbReference>
<dbReference type="InterPro" id="IPR011063">
    <property type="entry name" value="TilS/TtcA_N"/>
</dbReference>
<dbReference type="GO" id="GO:0005524">
    <property type="term" value="F:ATP binding"/>
    <property type="evidence" value="ECO:0007669"/>
    <property type="project" value="UniProtKB-UniRule"/>
</dbReference>
<feature type="domain" description="Lysidine-tRNA(Ile) synthetase C-terminal" evidence="9">
    <location>
        <begin position="372"/>
        <end position="445"/>
    </location>
</feature>
<comment type="catalytic activity">
    <reaction evidence="7 8">
        <text>cytidine(34) in tRNA(Ile2) + L-lysine + ATP = lysidine(34) in tRNA(Ile2) + AMP + diphosphate + H(+)</text>
        <dbReference type="Rhea" id="RHEA:43744"/>
        <dbReference type="Rhea" id="RHEA-COMP:10625"/>
        <dbReference type="Rhea" id="RHEA-COMP:10670"/>
        <dbReference type="ChEBI" id="CHEBI:15378"/>
        <dbReference type="ChEBI" id="CHEBI:30616"/>
        <dbReference type="ChEBI" id="CHEBI:32551"/>
        <dbReference type="ChEBI" id="CHEBI:33019"/>
        <dbReference type="ChEBI" id="CHEBI:82748"/>
        <dbReference type="ChEBI" id="CHEBI:83665"/>
        <dbReference type="ChEBI" id="CHEBI:456215"/>
        <dbReference type="EC" id="6.3.4.19"/>
    </reaction>
</comment>
<comment type="function">
    <text evidence="8">Ligates lysine onto the cytidine present at position 34 of the AUA codon-specific tRNA(Ile) that contains the anticodon CAU, in an ATP-dependent manner. Cytidine is converted to lysidine, thus changing the amino acid specificity of the tRNA from methionine to isoleucine.</text>
</comment>
<sequence length="450" mass="51510">MISSILCMEKLFSDYIKSAKLFEEQTPLLVAVSGGLDSVVLCYLLHKLAYSFQIAHCNFQLRNNESEQDHGFVQGLAEHLAVPFHVIRFQTKDFAQQQGLSVQEAARTLRYQWFEQTRRQHELSFVLTAHHATDNTETLLLNLVRGTGLSGLHGIPPQNGQIIRPLLPFSRAQLLAYAQEKGLQWREDSSNASDYYTRNKIRHHVWPVLASINPNLDQTIAQNIARFRAAENLQNVFIGQLKKKLLQSTLEGWRFAVAEAAALPEPAYVLYEILREWGFNATQVHNLLQAGQGQAGKQFFSPTHTLSLVDSYWLITPQITDWERVWIEENTAIVHSPMAVLHLRFLPEIPPEIPRLGVEEIWLDADKLRFPLLLRRWQIGDKLKPLGMAGRQKKVSDLLTDAKWSRPAKRQALVLCNNDDIVWVVGLRGSELYRVSAQTKRVLRIDIEYL</sequence>
<dbReference type="InterPro" id="IPR012094">
    <property type="entry name" value="tRNA_Ile_lys_synt"/>
</dbReference>
<dbReference type="EMBL" id="FOLE01000004">
    <property type="protein sequence ID" value="SFC25993.1"/>
    <property type="molecule type" value="Genomic_DNA"/>
</dbReference>
<dbReference type="Pfam" id="PF11734">
    <property type="entry name" value="TilS_C"/>
    <property type="match status" value="1"/>
</dbReference>
<dbReference type="HAMAP" id="MF_01161">
    <property type="entry name" value="tRNA_Ile_lys_synt"/>
    <property type="match status" value="1"/>
</dbReference>
<comment type="domain">
    <text evidence="8">The N-terminal region contains the highly conserved SGGXDS motif, predicted to be a P-loop motif involved in ATP binding.</text>
</comment>
<dbReference type="Gene3D" id="3.40.50.620">
    <property type="entry name" value="HUPs"/>
    <property type="match status" value="1"/>
</dbReference>
<evidence type="ECO:0000259" key="9">
    <source>
        <dbReference type="SMART" id="SM00977"/>
    </source>
</evidence>
<keyword evidence="6 8" id="KW-0067">ATP-binding</keyword>
<dbReference type="SUPFAM" id="SSF56037">
    <property type="entry name" value="PheT/TilS domain"/>
    <property type="match status" value="1"/>
</dbReference>
<dbReference type="AlphaFoldDB" id="A0A1I1HX18"/>
<dbReference type="Proteomes" id="UP000199514">
    <property type="component" value="Unassembled WGS sequence"/>
</dbReference>
<dbReference type="CDD" id="cd01992">
    <property type="entry name" value="TilS_N"/>
    <property type="match status" value="1"/>
</dbReference>
<reference evidence="10 11" key="1">
    <citation type="submission" date="2016-10" db="EMBL/GenBank/DDBJ databases">
        <authorList>
            <person name="de Groot N.N."/>
        </authorList>
    </citation>
    <scope>NUCLEOTIDE SEQUENCE [LARGE SCALE GENOMIC DNA]</scope>
    <source>
        <strain evidence="10 11">DSM 6793</strain>
    </source>
</reference>
<evidence type="ECO:0000313" key="10">
    <source>
        <dbReference type="EMBL" id="SFC25993.1"/>
    </source>
</evidence>
<keyword evidence="5 8" id="KW-0547">Nucleotide-binding</keyword>
<keyword evidence="2 8" id="KW-0963">Cytoplasm</keyword>
<dbReference type="OrthoDB" id="9807403at2"/>
<dbReference type="STRING" id="927664.SAMN05421780_10449"/>
<dbReference type="SUPFAM" id="SSF52402">
    <property type="entry name" value="Adenine nucleotide alpha hydrolases-like"/>
    <property type="match status" value="1"/>
</dbReference>
<evidence type="ECO:0000256" key="7">
    <source>
        <dbReference type="ARBA" id="ARBA00048539"/>
    </source>
</evidence>
<keyword evidence="11" id="KW-1185">Reference proteome</keyword>
<dbReference type="Pfam" id="PF01171">
    <property type="entry name" value="ATP_bind_3"/>
    <property type="match status" value="1"/>
</dbReference>
<evidence type="ECO:0000256" key="8">
    <source>
        <dbReference type="HAMAP-Rule" id="MF_01161"/>
    </source>
</evidence>
<dbReference type="GO" id="GO:0005737">
    <property type="term" value="C:cytoplasm"/>
    <property type="evidence" value="ECO:0007669"/>
    <property type="project" value="UniProtKB-SubCell"/>
</dbReference>
<protein>
    <recommendedName>
        <fullName evidence="8">tRNA(Ile)-lysidine synthase</fullName>
        <ecNumber evidence="8">6.3.4.19</ecNumber>
    </recommendedName>
    <alternativeName>
        <fullName evidence="8">tRNA(Ile)-2-lysyl-cytidine synthase</fullName>
    </alternativeName>
    <alternativeName>
        <fullName evidence="8">tRNA(Ile)-lysidine synthetase</fullName>
    </alternativeName>
</protein>
<evidence type="ECO:0000256" key="5">
    <source>
        <dbReference type="ARBA" id="ARBA00022741"/>
    </source>
</evidence>
<dbReference type="EC" id="6.3.4.19" evidence="8"/>
<dbReference type="NCBIfam" id="TIGR02432">
    <property type="entry name" value="lysidine_TilS_N"/>
    <property type="match status" value="1"/>
</dbReference>
<dbReference type="InterPro" id="IPR012795">
    <property type="entry name" value="tRNA_Ile_lys_synt_N"/>
</dbReference>
<name>A0A1I1HX18_9BACT</name>
<keyword evidence="4 8" id="KW-0819">tRNA processing</keyword>
<keyword evidence="3 8" id="KW-0436">Ligase</keyword>
<dbReference type="GO" id="GO:0032267">
    <property type="term" value="F:tRNA(Ile)-lysidine synthase activity"/>
    <property type="evidence" value="ECO:0007669"/>
    <property type="project" value="UniProtKB-EC"/>
</dbReference>
<dbReference type="GO" id="GO:0006400">
    <property type="term" value="P:tRNA modification"/>
    <property type="evidence" value="ECO:0007669"/>
    <property type="project" value="UniProtKB-UniRule"/>
</dbReference>
<evidence type="ECO:0000256" key="3">
    <source>
        <dbReference type="ARBA" id="ARBA00022598"/>
    </source>
</evidence>
<dbReference type="InterPro" id="IPR014729">
    <property type="entry name" value="Rossmann-like_a/b/a_fold"/>
</dbReference>
<proteinExistence type="inferred from homology"/>
<dbReference type="PANTHER" id="PTHR43033">
    <property type="entry name" value="TRNA(ILE)-LYSIDINE SYNTHASE-RELATED"/>
    <property type="match status" value="1"/>
</dbReference>
<comment type="subcellular location">
    <subcellularLocation>
        <location evidence="1 8">Cytoplasm</location>
    </subcellularLocation>
</comment>
<evidence type="ECO:0000313" key="11">
    <source>
        <dbReference type="Proteomes" id="UP000199514"/>
    </source>
</evidence>
<feature type="binding site" evidence="8">
    <location>
        <begin position="33"/>
        <end position="38"/>
    </location>
    <ligand>
        <name>ATP</name>
        <dbReference type="ChEBI" id="CHEBI:30616"/>
    </ligand>
</feature>
<gene>
    <name evidence="8" type="primary">tilS</name>
    <name evidence="10" type="ORF">SAMN05421780_10449</name>
</gene>
<dbReference type="SMART" id="SM00977">
    <property type="entry name" value="TilS_C"/>
    <property type="match status" value="1"/>
</dbReference>
<accession>A0A1I1HX18</accession>
<dbReference type="PANTHER" id="PTHR43033:SF1">
    <property type="entry name" value="TRNA(ILE)-LYSIDINE SYNTHASE-RELATED"/>
    <property type="match status" value="1"/>
</dbReference>
<evidence type="ECO:0000256" key="6">
    <source>
        <dbReference type="ARBA" id="ARBA00022840"/>
    </source>
</evidence>
<organism evidence="10 11">
    <name type="scientific">Flexibacter flexilis DSM 6793</name>
    <dbReference type="NCBI Taxonomy" id="927664"/>
    <lineage>
        <taxon>Bacteria</taxon>
        <taxon>Pseudomonadati</taxon>
        <taxon>Bacteroidota</taxon>
        <taxon>Cytophagia</taxon>
        <taxon>Cytophagales</taxon>
        <taxon>Flexibacteraceae</taxon>
        <taxon>Flexibacter</taxon>
    </lineage>
</organism>
<evidence type="ECO:0000256" key="2">
    <source>
        <dbReference type="ARBA" id="ARBA00022490"/>
    </source>
</evidence>
<comment type="similarity">
    <text evidence="8">Belongs to the tRNA(Ile)-lysidine synthase family.</text>
</comment>
<evidence type="ECO:0000256" key="1">
    <source>
        <dbReference type="ARBA" id="ARBA00004496"/>
    </source>
</evidence>
<evidence type="ECO:0000256" key="4">
    <source>
        <dbReference type="ARBA" id="ARBA00022694"/>
    </source>
</evidence>